<keyword evidence="1" id="KW-0732">Signal</keyword>
<gene>
    <name evidence="3" type="ORF">ACFPOC_14315</name>
</gene>
<feature type="signal peptide" evidence="1">
    <location>
        <begin position="1"/>
        <end position="17"/>
    </location>
</feature>
<evidence type="ECO:0000259" key="2">
    <source>
        <dbReference type="Pfam" id="PF07995"/>
    </source>
</evidence>
<dbReference type="InterPro" id="IPR012938">
    <property type="entry name" value="Glc/Sorbosone_DH"/>
</dbReference>
<dbReference type="PANTHER" id="PTHR19328">
    <property type="entry name" value="HEDGEHOG-INTERACTING PROTEIN"/>
    <property type="match status" value="1"/>
</dbReference>
<protein>
    <submittedName>
        <fullName evidence="3">PQQ-dependent sugar dehydrogenase</fullName>
    </submittedName>
</protein>
<reference evidence="4" key="1">
    <citation type="journal article" date="2019" name="Int. J. Syst. Evol. Microbiol.">
        <title>The Global Catalogue of Microorganisms (GCM) 10K type strain sequencing project: providing services to taxonomists for standard genome sequencing and annotation.</title>
        <authorList>
            <consortium name="The Broad Institute Genomics Platform"/>
            <consortium name="The Broad Institute Genome Sequencing Center for Infectious Disease"/>
            <person name="Wu L."/>
            <person name="Ma J."/>
        </authorList>
    </citation>
    <scope>NUCLEOTIDE SEQUENCE [LARGE SCALE GENOMIC DNA]</scope>
    <source>
        <strain evidence="4">KACC 11588</strain>
    </source>
</reference>
<comment type="caution">
    <text evidence="3">The sequence shown here is derived from an EMBL/GenBank/DDBJ whole genome shotgun (WGS) entry which is preliminary data.</text>
</comment>
<dbReference type="Gene3D" id="2.120.10.30">
    <property type="entry name" value="TolB, C-terminal domain"/>
    <property type="match status" value="1"/>
</dbReference>
<dbReference type="PANTHER" id="PTHR19328:SF53">
    <property type="entry name" value="MEMBRANE PROTEIN"/>
    <property type="match status" value="1"/>
</dbReference>
<dbReference type="Proteomes" id="UP001596056">
    <property type="component" value="Unassembled WGS sequence"/>
</dbReference>
<dbReference type="InterPro" id="IPR011042">
    <property type="entry name" value="6-blade_b-propeller_TolB-like"/>
</dbReference>
<evidence type="ECO:0000313" key="3">
    <source>
        <dbReference type="EMBL" id="MFC5567584.1"/>
    </source>
</evidence>
<evidence type="ECO:0000256" key="1">
    <source>
        <dbReference type="SAM" id="SignalP"/>
    </source>
</evidence>
<feature type="domain" description="Glucose/Sorbosone dehydrogenase" evidence="2">
    <location>
        <begin position="141"/>
        <end position="322"/>
    </location>
</feature>
<sequence length="401" mass="43085">MRRLPLLALVLATPATAQVEGTVGEYSDATVTGSILEPEPVTVTDDAELASLVTVPEGFTVSVAGRDLGGIRILATHGDHVYATRRQEGDVIRLIDADGDGDGVFEDHATVATADQMHGIWIDGDTAYLATVKEVFTAPIQEDGSFGDLTPLVDDLPDGGQHPNRTLALGPDGLLYVSVGSTCNACAETSEESATILRMRPDGSGRTIFAEGLRNTIGFGWEPGTGALWGADHGIDWLGDEEQIEELNLIAEGTHYGWPYIYGDDEFNPQDNPPPGEGTLADWAERSEEPVQGYTPHAAPMQMVFYTGDAFPEAYRGDAFIAMRGSWNRRPPSGYELARIDFENGQPVSWEPFATGFLIEYDGPRYGFLGRLVGAAQTAEGDLLLGDDTQGILYRISATGN</sequence>
<name>A0ABW0SFA5_9RHOB</name>
<dbReference type="RefSeq" id="WP_209842315.1">
    <property type="nucleotide sequence ID" value="NZ_JAGGJP010000015.1"/>
</dbReference>
<dbReference type="InterPro" id="IPR011041">
    <property type="entry name" value="Quinoprot_gluc/sorb_DH_b-prop"/>
</dbReference>
<feature type="chain" id="PRO_5045928240" evidence="1">
    <location>
        <begin position="18"/>
        <end position="401"/>
    </location>
</feature>
<proteinExistence type="predicted"/>
<accession>A0ABW0SFA5</accession>
<dbReference type="SUPFAM" id="SSF50952">
    <property type="entry name" value="Soluble quinoprotein glucose dehydrogenase"/>
    <property type="match status" value="1"/>
</dbReference>
<dbReference type="Pfam" id="PF07995">
    <property type="entry name" value="GSDH"/>
    <property type="match status" value="1"/>
</dbReference>
<keyword evidence="4" id="KW-1185">Reference proteome</keyword>
<dbReference type="EMBL" id="JBHSNA010000016">
    <property type="protein sequence ID" value="MFC5567584.1"/>
    <property type="molecule type" value="Genomic_DNA"/>
</dbReference>
<organism evidence="3 4">
    <name type="scientific">Rubellimicrobium aerolatum</name>
    <dbReference type="NCBI Taxonomy" id="490979"/>
    <lineage>
        <taxon>Bacteria</taxon>
        <taxon>Pseudomonadati</taxon>
        <taxon>Pseudomonadota</taxon>
        <taxon>Alphaproteobacteria</taxon>
        <taxon>Rhodobacterales</taxon>
        <taxon>Roseobacteraceae</taxon>
        <taxon>Rubellimicrobium</taxon>
    </lineage>
</organism>
<evidence type="ECO:0000313" key="4">
    <source>
        <dbReference type="Proteomes" id="UP001596056"/>
    </source>
</evidence>